<keyword evidence="2" id="KW-1185">Reference proteome</keyword>
<dbReference type="RefSeq" id="WP_092320865.1">
    <property type="nucleotide sequence ID" value="NZ_FNTJ01000003.1"/>
</dbReference>
<accession>A0A1H4ZYY5</accession>
<dbReference type="Proteomes" id="UP000198982">
    <property type="component" value="Unassembled WGS sequence"/>
</dbReference>
<evidence type="ECO:0000313" key="2">
    <source>
        <dbReference type="Proteomes" id="UP000198982"/>
    </source>
</evidence>
<name>A0A1H4ZYY5_9PSED</name>
<organism evidence="1 2">
    <name type="scientific">Pseudomonas saponiphila</name>
    <dbReference type="NCBI Taxonomy" id="556534"/>
    <lineage>
        <taxon>Bacteria</taxon>
        <taxon>Pseudomonadati</taxon>
        <taxon>Pseudomonadota</taxon>
        <taxon>Gammaproteobacteria</taxon>
        <taxon>Pseudomonadales</taxon>
        <taxon>Pseudomonadaceae</taxon>
        <taxon>Pseudomonas</taxon>
    </lineage>
</organism>
<sequence>MSSTVTLLEDFNPELELPSLEAAEQIIADRLKGLAVPRTYVVIQGGETIKFQSTRRILGDFVKQVNAGLKFDMATEIDRESFDATDAVLMLTRAEIIELGECDEAVDAFARAFVSWDGPFAVESLVDSIAEFFAIDDISDLTQDRLDAAVKAQGGGVEDFTVTLTIQVSGKRFSNVDLNEFIGDLDYSVRSNTAGVMVTATEMTDA</sequence>
<proteinExistence type="predicted"/>
<dbReference type="AlphaFoldDB" id="A0A1H4ZYY5"/>
<evidence type="ECO:0000313" key="1">
    <source>
        <dbReference type="EMBL" id="SED35217.1"/>
    </source>
</evidence>
<gene>
    <name evidence="1" type="ORF">SAMN05216178_6901</name>
</gene>
<reference evidence="2" key="1">
    <citation type="submission" date="2016-10" db="EMBL/GenBank/DDBJ databases">
        <authorList>
            <person name="Varghese N."/>
            <person name="Submissions S."/>
        </authorList>
    </citation>
    <scope>NUCLEOTIDE SEQUENCE [LARGE SCALE GENOMIC DNA]</scope>
    <source>
        <strain evidence="2">DSM 9751</strain>
    </source>
</reference>
<protein>
    <submittedName>
        <fullName evidence="1">Uncharacterized protein</fullName>
    </submittedName>
</protein>
<dbReference type="EMBL" id="FNTJ01000003">
    <property type="protein sequence ID" value="SED35217.1"/>
    <property type="molecule type" value="Genomic_DNA"/>
</dbReference>